<reference evidence="2 3" key="1">
    <citation type="journal article" date="2019" name="Int. J. Syst. Evol. Microbiol.">
        <title>The Global Catalogue of Microorganisms (GCM) 10K type strain sequencing project: providing services to taxonomists for standard genome sequencing and annotation.</title>
        <authorList>
            <consortium name="The Broad Institute Genomics Platform"/>
            <consortium name="The Broad Institute Genome Sequencing Center for Infectious Disease"/>
            <person name="Wu L."/>
            <person name="Ma J."/>
        </authorList>
    </citation>
    <scope>NUCLEOTIDE SEQUENCE [LARGE SCALE GENOMIC DNA]</scope>
    <source>
        <strain evidence="2 3">JCM 15900</strain>
    </source>
</reference>
<dbReference type="EMBL" id="BAAAPZ010000002">
    <property type="protein sequence ID" value="GAA2089386.1"/>
    <property type="molecule type" value="Genomic_DNA"/>
</dbReference>
<gene>
    <name evidence="2" type="ORF">GCM10009823_05130</name>
</gene>
<comment type="caution">
    <text evidence="2">The sequence shown here is derived from an EMBL/GenBank/DDBJ whole genome shotgun (WGS) entry which is preliminary data.</text>
</comment>
<keyword evidence="1" id="KW-0812">Transmembrane</keyword>
<dbReference type="RefSeq" id="WP_344334852.1">
    <property type="nucleotide sequence ID" value="NZ_BAAAPZ010000002.1"/>
</dbReference>
<sequence length="40" mass="4354">MTTASNNVGIGPWSFDAGPFAIILLVVIIGIVIYYIRKDD</sequence>
<evidence type="ECO:0000313" key="2">
    <source>
        <dbReference type="EMBL" id="GAA2089386.1"/>
    </source>
</evidence>
<protein>
    <submittedName>
        <fullName evidence="2">Uncharacterized protein</fullName>
    </submittedName>
</protein>
<keyword evidence="1" id="KW-1133">Transmembrane helix</keyword>
<keyword evidence="1" id="KW-0472">Membrane</keyword>
<feature type="transmembrane region" description="Helical" evidence="1">
    <location>
        <begin position="17"/>
        <end position="36"/>
    </location>
</feature>
<evidence type="ECO:0000256" key="1">
    <source>
        <dbReference type="SAM" id="Phobius"/>
    </source>
</evidence>
<accession>A0ABN2WD98</accession>
<dbReference type="Proteomes" id="UP001500984">
    <property type="component" value="Unassembled WGS sequence"/>
</dbReference>
<organism evidence="2 3">
    <name type="scientific">Brevibacterium salitolerans</name>
    <dbReference type="NCBI Taxonomy" id="1403566"/>
    <lineage>
        <taxon>Bacteria</taxon>
        <taxon>Bacillati</taxon>
        <taxon>Actinomycetota</taxon>
        <taxon>Actinomycetes</taxon>
        <taxon>Micrococcales</taxon>
        <taxon>Brevibacteriaceae</taxon>
        <taxon>Brevibacterium</taxon>
    </lineage>
</organism>
<keyword evidence="3" id="KW-1185">Reference proteome</keyword>
<evidence type="ECO:0000313" key="3">
    <source>
        <dbReference type="Proteomes" id="UP001500984"/>
    </source>
</evidence>
<name>A0ABN2WD98_9MICO</name>
<proteinExistence type="predicted"/>